<name>A0ABV7K6Q9_9HYPH</name>
<reference evidence="2" key="1">
    <citation type="journal article" date="2019" name="Int. J. Syst. Evol. Microbiol.">
        <title>The Global Catalogue of Microorganisms (GCM) 10K type strain sequencing project: providing services to taxonomists for standard genome sequencing and annotation.</title>
        <authorList>
            <consortium name="The Broad Institute Genomics Platform"/>
            <consortium name="The Broad Institute Genome Sequencing Center for Infectious Disease"/>
            <person name="Wu L."/>
            <person name="Ma J."/>
        </authorList>
    </citation>
    <scope>NUCLEOTIDE SEQUENCE [LARGE SCALE GENOMIC DNA]</scope>
    <source>
        <strain evidence="2">KCTC 52165</strain>
    </source>
</reference>
<accession>A0ABV7K6Q9</accession>
<evidence type="ECO:0000313" key="2">
    <source>
        <dbReference type="Proteomes" id="UP001595583"/>
    </source>
</evidence>
<protein>
    <submittedName>
        <fullName evidence="1">Uncharacterized protein</fullName>
    </submittedName>
</protein>
<sequence length="92" mass="10357">MADDIEEMAGPELEQVKIILNTLYLCIEYAVKHVAQHEGAQAASDLKASMLKALKSGDIDMALLENARTFDLVIPKIEQLPWDDPIAERHRR</sequence>
<keyword evidence="2" id="KW-1185">Reference proteome</keyword>
<proteinExistence type="predicted"/>
<organism evidence="1 2">
    <name type="scientific">Aquamicrobium soli</name>
    <dbReference type="NCBI Taxonomy" id="1811518"/>
    <lineage>
        <taxon>Bacteria</taxon>
        <taxon>Pseudomonadati</taxon>
        <taxon>Pseudomonadota</taxon>
        <taxon>Alphaproteobacteria</taxon>
        <taxon>Hyphomicrobiales</taxon>
        <taxon>Phyllobacteriaceae</taxon>
        <taxon>Aquamicrobium</taxon>
    </lineage>
</organism>
<comment type="caution">
    <text evidence="1">The sequence shown here is derived from an EMBL/GenBank/DDBJ whole genome shotgun (WGS) entry which is preliminary data.</text>
</comment>
<evidence type="ECO:0000313" key="1">
    <source>
        <dbReference type="EMBL" id="MFC3205093.1"/>
    </source>
</evidence>
<dbReference type="RefSeq" id="WP_378218236.1">
    <property type="nucleotide sequence ID" value="NZ_JBHRTK010000002.1"/>
</dbReference>
<dbReference type="Proteomes" id="UP001595583">
    <property type="component" value="Unassembled WGS sequence"/>
</dbReference>
<dbReference type="EMBL" id="JBHRTK010000002">
    <property type="protein sequence ID" value="MFC3205093.1"/>
    <property type="molecule type" value="Genomic_DNA"/>
</dbReference>
<gene>
    <name evidence="1" type="ORF">ACFOHJ_02625</name>
</gene>